<evidence type="ECO:0000313" key="7">
    <source>
        <dbReference type="EMBL" id="MDK6027943.1"/>
    </source>
</evidence>
<evidence type="ECO:0000256" key="1">
    <source>
        <dbReference type="ARBA" id="ARBA00022730"/>
    </source>
</evidence>
<evidence type="ECO:0000256" key="2">
    <source>
        <dbReference type="ARBA" id="ARBA00022884"/>
    </source>
</evidence>
<evidence type="ECO:0000259" key="6">
    <source>
        <dbReference type="Pfam" id="PF00347"/>
    </source>
</evidence>
<reference evidence="7 8" key="1">
    <citation type="submission" date="2023-05" db="EMBL/GenBank/DDBJ databases">
        <title>A new hyperthermophilic archaea 'Ignisphaera cupida' sp. nov. and description of the family 'Ignisphaeraceae' fam. nov.</title>
        <authorList>
            <person name="Podosokorskaya O.A."/>
            <person name="Elcheninov A.G."/>
            <person name="Klukina A."/>
            <person name="Merkel A.Y."/>
        </authorList>
    </citation>
    <scope>NUCLEOTIDE SEQUENCE [LARGE SCALE GENOMIC DNA]</scope>
    <source>
        <strain evidence="7 8">4213-co</strain>
    </source>
</reference>
<gene>
    <name evidence="5" type="primary">rpl6</name>
    <name evidence="7" type="ORF">QPL79_01000</name>
</gene>
<comment type="caution">
    <text evidence="7">The sequence shown here is derived from an EMBL/GenBank/DDBJ whole genome shotgun (WGS) entry which is preliminary data.</text>
</comment>
<dbReference type="HAMAP" id="MF_01365_A">
    <property type="entry name" value="Ribosomal_uL6_A"/>
    <property type="match status" value="1"/>
</dbReference>
<dbReference type="FunFam" id="3.90.930.12:FF:000004">
    <property type="entry name" value="60S ribosomal protein L9"/>
    <property type="match status" value="1"/>
</dbReference>
<comment type="similarity">
    <text evidence="5">Belongs to the universal ribosomal protein uL6 family.</text>
</comment>
<dbReference type="InterPro" id="IPR036789">
    <property type="entry name" value="Ribosomal_uL6-like_a/b-dom_sf"/>
</dbReference>
<dbReference type="AlphaFoldDB" id="A0ABD4Z4T0"/>
<dbReference type="GO" id="GO:0006412">
    <property type="term" value="P:translation"/>
    <property type="evidence" value="ECO:0007669"/>
    <property type="project" value="UniProtKB-UniRule"/>
</dbReference>
<dbReference type="Pfam" id="PF00347">
    <property type="entry name" value="Ribosomal_L6"/>
    <property type="match status" value="2"/>
</dbReference>
<feature type="domain" description="Large ribosomal subunit protein uL6 alpha-beta" evidence="6">
    <location>
        <begin position="98"/>
        <end position="172"/>
    </location>
</feature>
<dbReference type="InterPro" id="IPR000702">
    <property type="entry name" value="Ribosomal_uL6-like"/>
</dbReference>
<dbReference type="GO" id="GO:0019843">
    <property type="term" value="F:rRNA binding"/>
    <property type="evidence" value="ECO:0007669"/>
    <property type="project" value="UniProtKB-UniRule"/>
</dbReference>
<feature type="domain" description="Large ribosomal subunit protein uL6 alpha-beta" evidence="6">
    <location>
        <begin position="13"/>
        <end position="86"/>
    </location>
</feature>
<dbReference type="EMBL" id="JASNVW010000001">
    <property type="protein sequence ID" value="MDK6027943.1"/>
    <property type="molecule type" value="Genomic_DNA"/>
</dbReference>
<accession>A0ABD4Z4T0</accession>
<dbReference type="InterPro" id="IPR019907">
    <property type="entry name" value="Ribosomal_uL6_arc"/>
</dbReference>
<organism evidence="7 8">
    <name type="scientific">Ignisphaera cupida</name>
    <dbReference type="NCBI Taxonomy" id="3050454"/>
    <lineage>
        <taxon>Archaea</taxon>
        <taxon>Thermoproteota</taxon>
        <taxon>Thermoprotei</taxon>
        <taxon>Desulfurococcales</taxon>
        <taxon>Desulfurococcaceae</taxon>
        <taxon>Ignisphaera</taxon>
    </lineage>
</organism>
<comment type="function">
    <text evidence="5">This protein binds to the 23S rRNA, and is important in its secondary structure. It is located near the subunit interface in the base of the L7/L12 stalk, and near the tRNA binding site of the peptidyltransferase center.</text>
</comment>
<evidence type="ECO:0000313" key="8">
    <source>
        <dbReference type="Proteomes" id="UP001529235"/>
    </source>
</evidence>
<dbReference type="FunFam" id="3.90.930.12:FF:000008">
    <property type="entry name" value="50S ribosomal protein L6"/>
    <property type="match status" value="1"/>
</dbReference>
<evidence type="ECO:0000256" key="4">
    <source>
        <dbReference type="ARBA" id="ARBA00023274"/>
    </source>
</evidence>
<dbReference type="Gene3D" id="3.90.930.12">
    <property type="entry name" value="Ribosomal protein L6, alpha-beta domain"/>
    <property type="match status" value="2"/>
</dbReference>
<dbReference type="GO" id="GO:0003735">
    <property type="term" value="F:structural constituent of ribosome"/>
    <property type="evidence" value="ECO:0007669"/>
    <property type="project" value="UniProtKB-UniRule"/>
</dbReference>
<keyword evidence="8" id="KW-1185">Reference proteome</keyword>
<dbReference type="RefSeq" id="WP_285272921.1">
    <property type="nucleotide sequence ID" value="NZ_JASNVW010000001.1"/>
</dbReference>
<evidence type="ECO:0000256" key="5">
    <source>
        <dbReference type="HAMAP-Rule" id="MF_01365"/>
    </source>
</evidence>
<dbReference type="SUPFAM" id="SSF56053">
    <property type="entry name" value="Ribosomal protein L6"/>
    <property type="match status" value="2"/>
</dbReference>
<dbReference type="PANTHER" id="PTHR11655">
    <property type="entry name" value="60S/50S RIBOSOMAL PROTEIN L6/L9"/>
    <property type="match status" value="1"/>
</dbReference>
<sequence>MAKAVHIIEQINIPNGVEVEISNKVVKVKGPKGELVRDFGYAKNIDIRMENGKIVLETFFANSKQKALLYTIASHIENMITGVTKGWKYKLKVISSHFPVNVKISGNYVVVENFLGERAPRKAKILEGVRVKVEGKDIIVEGIDLEKVSQTAANIEIATKVRDKDRRIFVDGVYIYERGVIE</sequence>
<keyword evidence="1 5" id="KW-0699">rRNA-binding</keyword>
<evidence type="ECO:0000256" key="3">
    <source>
        <dbReference type="ARBA" id="ARBA00022980"/>
    </source>
</evidence>
<protein>
    <recommendedName>
        <fullName evidence="5">Large ribosomal subunit protein uL6</fullName>
    </recommendedName>
</protein>
<dbReference type="Proteomes" id="UP001529235">
    <property type="component" value="Unassembled WGS sequence"/>
</dbReference>
<dbReference type="NCBIfam" id="TIGR03653">
    <property type="entry name" value="uL6_arch"/>
    <property type="match status" value="1"/>
</dbReference>
<comment type="subunit">
    <text evidence="5">Part of the 50S ribosomal subunit.</text>
</comment>
<name>A0ABD4Z4T0_9CREN</name>
<proteinExistence type="inferred from homology"/>
<keyword evidence="3 5" id="KW-0689">Ribosomal protein</keyword>
<dbReference type="InterPro" id="IPR020040">
    <property type="entry name" value="Ribosomal_uL6_a/b-dom"/>
</dbReference>
<keyword evidence="2 5" id="KW-0694">RNA-binding</keyword>
<dbReference type="NCBIfam" id="NF004037">
    <property type="entry name" value="PRK05518.1"/>
    <property type="match status" value="1"/>
</dbReference>
<keyword evidence="4 5" id="KW-0687">Ribonucleoprotein</keyword>
<dbReference type="PANTHER" id="PTHR11655:SF16">
    <property type="entry name" value="60S RIBOSOMAL PROTEIN L9"/>
    <property type="match status" value="1"/>
</dbReference>
<dbReference type="GO" id="GO:0022625">
    <property type="term" value="C:cytosolic large ribosomal subunit"/>
    <property type="evidence" value="ECO:0007669"/>
    <property type="project" value="UniProtKB-UniRule"/>
</dbReference>
<dbReference type="PIRSF" id="PIRSF002162">
    <property type="entry name" value="Ribosomal_L6"/>
    <property type="match status" value="1"/>
</dbReference>